<dbReference type="RefSeq" id="WP_091344880.1">
    <property type="nucleotide sequence ID" value="NZ_FNRM01000010.1"/>
</dbReference>
<keyword evidence="1" id="KW-0732">Signal</keyword>
<evidence type="ECO:0000313" key="3">
    <source>
        <dbReference type="Proteomes" id="UP000198773"/>
    </source>
</evidence>
<organism evidence="2 3">
    <name type="scientific">Alkalimonas amylolytica</name>
    <dbReference type="NCBI Taxonomy" id="152573"/>
    <lineage>
        <taxon>Bacteria</taxon>
        <taxon>Pseudomonadati</taxon>
        <taxon>Pseudomonadota</taxon>
        <taxon>Gammaproteobacteria</taxon>
        <taxon>Alkalimonas</taxon>
    </lineage>
</organism>
<dbReference type="AlphaFoldDB" id="A0A1H4FEC6"/>
<feature type="signal peptide" evidence="1">
    <location>
        <begin position="1"/>
        <end position="19"/>
    </location>
</feature>
<feature type="chain" id="PRO_5011502079" evidence="1">
    <location>
        <begin position="20"/>
        <end position="137"/>
    </location>
</feature>
<name>A0A1H4FEC6_ALKAM</name>
<keyword evidence="3" id="KW-1185">Reference proteome</keyword>
<dbReference type="InterPro" id="IPR027396">
    <property type="entry name" value="DsrEFH-like"/>
</dbReference>
<proteinExistence type="predicted"/>
<evidence type="ECO:0000313" key="2">
    <source>
        <dbReference type="EMBL" id="SEA95684.1"/>
    </source>
</evidence>
<evidence type="ECO:0000256" key="1">
    <source>
        <dbReference type="SAM" id="SignalP"/>
    </source>
</evidence>
<reference evidence="2 3" key="1">
    <citation type="submission" date="2016-10" db="EMBL/GenBank/DDBJ databases">
        <authorList>
            <person name="de Groot N.N."/>
        </authorList>
    </citation>
    <scope>NUCLEOTIDE SEQUENCE [LARGE SCALE GENOMIC DNA]</scope>
    <source>
        <strain evidence="2 3">CGMCC 1.3430</strain>
    </source>
</reference>
<dbReference type="Gene3D" id="3.40.1260.10">
    <property type="entry name" value="DsrEFH-like"/>
    <property type="match status" value="1"/>
</dbReference>
<dbReference type="EMBL" id="FNRM01000010">
    <property type="protein sequence ID" value="SEA95684.1"/>
    <property type="molecule type" value="Genomic_DNA"/>
</dbReference>
<gene>
    <name evidence="2" type="ORF">SAMN04488051_11026</name>
</gene>
<dbReference type="Proteomes" id="UP000198773">
    <property type="component" value="Unassembled WGS sequence"/>
</dbReference>
<protein>
    <submittedName>
        <fullName evidence="2">DsrE/DsrF-like family protein</fullName>
    </submittedName>
</protein>
<sequence>MKLWQTLACAAVVSTAAHADNDVFVYLTSSSLQTQGMAMVLAGQMQQQGANVSVLLCDGAGDLALKGHESPTLKPRDVTPAQLLQQLMAGGASVEVCALYLPNKPATADALLEGVTAAQPPRIAEKMLNPAVKVFSF</sequence>
<dbReference type="STRING" id="152573.SAMN04488051_11026"/>
<dbReference type="SUPFAM" id="SSF75169">
    <property type="entry name" value="DsrEFH-like"/>
    <property type="match status" value="1"/>
</dbReference>
<accession>A0A1H4FEC6</accession>
<dbReference type="OrthoDB" id="7361822at2"/>